<dbReference type="Pfam" id="PF08263">
    <property type="entry name" value="LRRNT_2"/>
    <property type="match status" value="1"/>
</dbReference>
<evidence type="ECO:0000256" key="11">
    <source>
        <dbReference type="SAM" id="SignalP"/>
    </source>
</evidence>
<dbReference type="OrthoDB" id="1060944at2759"/>
<dbReference type="InterPro" id="IPR032675">
    <property type="entry name" value="LRR_dom_sf"/>
</dbReference>
<keyword evidence="9" id="KW-0472">Membrane</keyword>
<reference evidence="14" key="1">
    <citation type="submission" date="2019-11" db="EMBL/GenBank/DDBJ databases">
        <authorList>
            <person name="Liu Y."/>
            <person name="Hou J."/>
            <person name="Li T.-Q."/>
            <person name="Guan C.-H."/>
            <person name="Wu X."/>
            <person name="Wu H.-Z."/>
            <person name="Ling F."/>
            <person name="Zhang R."/>
            <person name="Shi X.-G."/>
            <person name="Ren J.-P."/>
            <person name="Chen E.-F."/>
            <person name="Sun J.-M."/>
        </authorList>
    </citation>
    <scope>NUCLEOTIDE SEQUENCE</scope>
    <source>
        <strain evidence="14">Adult_tree_wgs_1</strain>
        <tissue evidence="14">Leaves</tissue>
    </source>
</reference>
<keyword evidence="6 11" id="KW-0732">Signal</keyword>
<feature type="domain" description="Leucine-rich repeat-containing N-terminal plant-type" evidence="12">
    <location>
        <begin position="37"/>
        <end position="74"/>
    </location>
</feature>
<dbReference type="SUPFAM" id="SSF52047">
    <property type="entry name" value="RNI-like"/>
    <property type="match status" value="1"/>
</dbReference>
<evidence type="ECO:0000259" key="13">
    <source>
        <dbReference type="Pfam" id="PF23598"/>
    </source>
</evidence>
<evidence type="ECO:0000313" key="14">
    <source>
        <dbReference type="EMBL" id="KAF7148008.1"/>
    </source>
</evidence>
<evidence type="ECO:0000259" key="12">
    <source>
        <dbReference type="Pfam" id="PF08263"/>
    </source>
</evidence>
<dbReference type="GO" id="GO:0006952">
    <property type="term" value="P:defense response"/>
    <property type="evidence" value="ECO:0007669"/>
    <property type="project" value="UniProtKB-ARBA"/>
</dbReference>
<evidence type="ECO:0008006" key="16">
    <source>
        <dbReference type="Google" id="ProtNLM"/>
    </source>
</evidence>
<proteinExistence type="inferred from homology"/>
<comment type="caution">
    <text evidence="14">The sequence shown here is derived from an EMBL/GenBank/DDBJ whole genome shotgun (WGS) entry which is preliminary data.</text>
</comment>
<dbReference type="InterPro" id="IPR001611">
    <property type="entry name" value="Leu-rich_rpt"/>
</dbReference>
<dbReference type="GO" id="GO:0051707">
    <property type="term" value="P:response to other organism"/>
    <property type="evidence" value="ECO:0007669"/>
    <property type="project" value="UniProtKB-ARBA"/>
</dbReference>
<accession>A0A834H7V1</accession>
<dbReference type="FunFam" id="3.80.10.10:FF:000111">
    <property type="entry name" value="LRR receptor-like serine/threonine-protein kinase ERECTA"/>
    <property type="match status" value="1"/>
</dbReference>
<dbReference type="EMBL" id="WJXA01000003">
    <property type="protein sequence ID" value="KAF7148008.1"/>
    <property type="molecule type" value="Genomic_DNA"/>
</dbReference>
<dbReference type="InterPro" id="IPR003591">
    <property type="entry name" value="Leu-rich_rpt_typical-subtyp"/>
</dbReference>
<feature type="signal peptide" evidence="11">
    <location>
        <begin position="1"/>
        <end position="26"/>
    </location>
</feature>
<keyword evidence="7" id="KW-0677">Repeat</keyword>
<evidence type="ECO:0000256" key="4">
    <source>
        <dbReference type="ARBA" id="ARBA00022614"/>
    </source>
</evidence>
<dbReference type="PANTHER" id="PTHR48063">
    <property type="entry name" value="LRR RECEPTOR-LIKE KINASE"/>
    <property type="match status" value="1"/>
</dbReference>
<evidence type="ECO:0000256" key="8">
    <source>
        <dbReference type="ARBA" id="ARBA00022989"/>
    </source>
</evidence>
<dbReference type="Pfam" id="PF13516">
    <property type="entry name" value="LRR_6"/>
    <property type="match status" value="1"/>
</dbReference>
<protein>
    <recommendedName>
        <fullName evidence="16">Leucine-rich repeat-containing N-terminal plant-type domain-containing protein</fullName>
    </recommendedName>
</protein>
<gene>
    <name evidence="14" type="ORF">RHSIM_Rhsim03G0181300</name>
</gene>
<keyword evidence="4" id="KW-0433">Leucine-rich repeat</keyword>
<dbReference type="PANTHER" id="PTHR48063:SF112">
    <property type="entry name" value="RECEPTOR LIKE PROTEIN 30-LIKE"/>
    <property type="match status" value="1"/>
</dbReference>
<sequence length="1501" mass="165710">MGIFSTAGLFLAVLLCNGIFLQSCLGSGSIPAVTCIEQERQALLKFKRSLTDTTRRLSSWTGEDCCSWKGIQCDGNTSHVVKLELVSLDPHAATIEANEVNPSLLELKYLEHLDLSGNNFHISIPIFLGSMTSLRYLNLSNSRFRGRVPHHLGNVSNLMVLDLNCIVKGSLTIDDFTWVSRLSSLQYLDASGMNLSQALNLNVMLNMLPSLTELRLSRCELHSTLLVSHFYLNSTASNIRKLDLSMNSFAGEFPKFIENLTALRVLDLSWNKLNSSFPLYLENLKSLEHLNLAYSSFTGGDVGLSSLLLTQCTLKSLDMTSNQFKGQMSRSYGNLSGCAMYNLERLIISRLSISGNLPDWLGQFKRLKYLDLSVNSFSGSIPQSLGTLLALEVLRISNNQLNGTIPVSLGQLSSLKILEIRYNQLTGTIPISLGQLSNLQILDLSYNHLEGVLTEANFANLTILEELSIDYNLLTLKVISDWMPPFQVKTLFMASCKIGTAGFPQWLRTQKKVSFLDISNASISGTLPQWLDEMPLVTLDLSHNHIGGPIQKLPPTLKYLYLSDNLIGGPIQKLPPTLKYLYLSHNHIGGPIEKLPPTLKELDLSDNFIAGPLPQNFSEMVPSLETLLLDGNLISGLIPYSLWEIPALQVLDLSKNKLSGNLPRYKGWGAPSSLLVMRLSSNNLSGILPSSIGNFTSLGFLQLNNNSFYGELPSTLRNCTSLMVLDLGENRFSGSIPTWIGDLFYLKVLRLHKNMFIDNIPSQLCQMLSLQIMDFGNNLLTGPIPRCFGSLYGLSTLDESLSYMDESVYANSYYEFTRLRILTGMDLSRNNLVGSIPKDITNLSGLRWLNLSHNNLTGKIPEKIGELKSLESLDFSQNQLSGIIPQSILGLNFLSFLNLSYNNLSGRIPTGNQPQTLPSSSFLGNSELCGDSLPRKCPGDEKSQPTGHREEHEEDDFEKVWFSLAIMSGYATGLWGFVGVLVLKKSWRHAYFQFVVMVKDKSFITVKLDSSNYFAWKTQIENALTANSLFDYANGSIEVPSPETQDTSGNKIPNPAYAKWETIDRMLMSCIIATVTPPILPHIVGSRRTCEVWSKLEEKYSSLSRNHVHDLRCRIYSLKKTTSMEQYLDSIKVLIQRLEASGSHMDDEELVFHTLRGLPNEEYRSFKQAIRTRFETAPLSFSGLSSMLMAEDLYLDTDQPVTSTILVAQHSVPPSSTAQTSSINSTPTLPSTPQFQFPVAFGSQAPQFGPVHPQMSGFGPNNYGGNRNGRNYYNGNRFKGNQGPSFSRNSFPMDFPFPLGSCQICGKTNHQAYNCYYRQNLAYRPPQYGFSPGSGSQFGQNGLQFGQNGSLFGQNGMVHGATIPTSGLGMPQSQGYASQRPQALMITAGSGGYPASQQLSQYSGFQPQFSQYSGSSPPFSQFNSYPPLSQASMPPIGQGFGTPTGFTSFGPSSSGTPPAVPCGPWGLVFRGSIPFCLLLALCLVSQLFSVPHLLMNCGTED</sequence>
<dbReference type="GO" id="GO:0005886">
    <property type="term" value="C:plasma membrane"/>
    <property type="evidence" value="ECO:0007669"/>
    <property type="project" value="UniProtKB-SubCell"/>
</dbReference>
<organism evidence="14 15">
    <name type="scientific">Rhododendron simsii</name>
    <name type="common">Sims's rhododendron</name>
    <dbReference type="NCBI Taxonomy" id="118357"/>
    <lineage>
        <taxon>Eukaryota</taxon>
        <taxon>Viridiplantae</taxon>
        <taxon>Streptophyta</taxon>
        <taxon>Embryophyta</taxon>
        <taxon>Tracheophyta</taxon>
        <taxon>Spermatophyta</taxon>
        <taxon>Magnoliopsida</taxon>
        <taxon>eudicotyledons</taxon>
        <taxon>Gunneridae</taxon>
        <taxon>Pentapetalae</taxon>
        <taxon>asterids</taxon>
        <taxon>Ericales</taxon>
        <taxon>Ericaceae</taxon>
        <taxon>Ericoideae</taxon>
        <taxon>Rhodoreae</taxon>
        <taxon>Rhododendron</taxon>
    </lineage>
</organism>
<dbReference type="PROSITE" id="PS51450">
    <property type="entry name" value="LRR"/>
    <property type="match status" value="1"/>
</dbReference>
<dbReference type="FunFam" id="3.80.10.10:FF:000356">
    <property type="entry name" value="LRR receptor-like serine/threonine-protein kinase"/>
    <property type="match status" value="1"/>
</dbReference>
<evidence type="ECO:0000256" key="10">
    <source>
        <dbReference type="ARBA" id="ARBA00023180"/>
    </source>
</evidence>
<evidence type="ECO:0000256" key="1">
    <source>
        <dbReference type="ARBA" id="ARBA00004251"/>
    </source>
</evidence>
<feature type="chain" id="PRO_5032769431" description="Leucine-rich repeat-containing N-terminal plant-type domain-containing protein" evidence="11">
    <location>
        <begin position="27"/>
        <end position="1501"/>
    </location>
</feature>
<dbReference type="FunFam" id="3.80.10.10:FF:000095">
    <property type="entry name" value="LRR receptor-like serine/threonine-protein kinase GSO1"/>
    <property type="match status" value="1"/>
</dbReference>
<dbReference type="Pfam" id="PF14223">
    <property type="entry name" value="Retrotran_gag_2"/>
    <property type="match status" value="1"/>
</dbReference>
<dbReference type="PRINTS" id="PR00019">
    <property type="entry name" value="LEURICHRPT"/>
</dbReference>
<keyword evidence="5" id="KW-0812">Transmembrane</keyword>
<dbReference type="Proteomes" id="UP000626092">
    <property type="component" value="Unassembled WGS sequence"/>
</dbReference>
<dbReference type="InterPro" id="IPR046956">
    <property type="entry name" value="RLP23-like"/>
</dbReference>
<evidence type="ECO:0000256" key="2">
    <source>
        <dbReference type="ARBA" id="ARBA00009592"/>
    </source>
</evidence>
<dbReference type="Pfam" id="PF13855">
    <property type="entry name" value="LRR_8"/>
    <property type="match status" value="3"/>
</dbReference>
<keyword evidence="8" id="KW-1133">Transmembrane helix</keyword>
<evidence type="ECO:0000256" key="6">
    <source>
        <dbReference type="ARBA" id="ARBA00022729"/>
    </source>
</evidence>
<keyword evidence="10" id="KW-0325">Glycoprotein</keyword>
<evidence type="ECO:0000256" key="3">
    <source>
        <dbReference type="ARBA" id="ARBA00022475"/>
    </source>
</evidence>
<dbReference type="InterPro" id="IPR013210">
    <property type="entry name" value="LRR_N_plant-typ"/>
</dbReference>
<comment type="subcellular location">
    <subcellularLocation>
        <location evidence="1">Cell membrane</location>
        <topology evidence="1">Single-pass type I membrane protein</topology>
    </subcellularLocation>
</comment>
<dbReference type="SUPFAM" id="SSF52058">
    <property type="entry name" value="L domain-like"/>
    <property type="match status" value="2"/>
</dbReference>
<comment type="similarity">
    <text evidence="2">Belongs to the RLP family.</text>
</comment>
<evidence type="ECO:0000256" key="9">
    <source>
        <dbReference type="ARBA" id="ARBA00023136"/>
    </source>
</evidence>
<dbReference type="Pfam" id="PF23598">
    <property type="entry name" value="LRR_14"/>
    <property type="match status" value="1"/>
</dbReference>
<dbReference type="Pfam" id="PF00560">
    <property type="entry name" value="LRR_1"/>
    <property type="match status" value="7"/>
</dbReference>
<keyword evidence="15" id="KW-1185">Reference proteome</keyword>
<name>A0A834H7V1_RHOSS</name>
<evidence type="ECO:0000256" key="7">
    <source>
        <dbReference type="ARBA" id="ARBA00022737"/>
    </source>
</evidence>
<dbReference type="Gene3D" id="3.80.10.10">
    <property type="entry name" value="Ribonuclease Inhibitor"/>
    <property type="match status" value="3"/>
</dbReference>
<keyword evidence="3" id="KW-1003">Cell membrane</keyword>
<evidence type="ECO:0000256" key="5">
    <source>
        <dbReference type="ARBA" id="ARBA00022692"/>
    </source>
</evidence>
<evidence type="ECO:0000313" key="15">
    <source>
        <dbReference type="Proteomes" id="UP000626092"/>
    </source>
</evidence>
<dbReference type="InterPro" id="IPR055414">
    <property type="entry name" value="LRR_R13L4/SHOC2-like"/>
</dbReference>
<feature type="domain" description="Disease resistance R13L4/SHOC-2-like LRR" evidence="13">
    <location>
        <begin position="340"/>
        <end position="542"/>
    </location>
</feature>
<dbReference type="SMART" id="SM00369">
    <property type="entry name" value="LRR_TYP"/>
    <property type="match status" value="11"/>
</dbReference>
<dbReference type="SMART" id="SM00365">
    <property type="entry name" value="LRR_SD22"/>
    <property type="match status" value="5"/>
</dbReference>